<gene>
    <name evidence="7" type="ORF">RV00_GL001108</name>
</gene>
<dbReference type="AlphaFoldDB" id="A0A1L8SXF8"/>
<dbReference type="InterPro" id="IPR003594">
    <property type="entry name" value="HATPase_dom"/>
</dbReference>
<dbReference type="Pfam" id="PF02518">
    <property type="entry name" value="HATPase_c"/>
    <property type="match status" value="1"/>
</dbReference>
<reference evidence="7 8" key="1">
    <citation type="submission" date="2014-12" db="EMBL/GenBank/DDBJ databases">
        <title>Draft genome sequences of 29 type strains of Enterococci.</title>
        <authorList>
            <person name="Zhong Z."/>
            <person name="Sun Z."/>
            <person name="Liu W."/>
            <person name="Zhang W."/>
            <person name="Zhang H."/>
        </authorList>
    </citation>
    <scope>NUCLEOTIDE SEQUENCE [LARGE SCALE GENOMIC DNA]</scope>
    <source>
        <strain evidence="7 8">DSM 22802</strain>
    </source>
</reference>
<dbReference type="Pfam" id="PF06580">
    <property type="entry name" value="His_kinase"/>
    <property type="match status" value="1"/>
</dbReference>
<evidence type="ECO:0000256" key="3">
    <source>
        <dbReference type="ARBA" id="ARBA00022679"/>
    </source>
</evidence>
<evidence type="ECO:0000256" key="2">
    <source>
        <dbReference type="ARBA" id="ARBA00022553"/>
    </source>
</evidence>
<dbReference type="SMART" id="SM00304">
    <property type="entry name" value="HAMP"/>
    <property type="match status" value="1"/>
</dbReference>
<evidence type="ECO:0000256" key="1">
    <source>
        <dbReference type="ARBA" id="ARBA00004370"/>
    </source>
</evidence>
<feature type="transmembrane region" description="Helical" evidence="5">
    <location>
        <begin position="20"/>
        <end position="40"/>
    </location>
</feature>
<keyword evidence="5" id="KW-1133">Transmembrane helix</keyword>
<protein>
    <recommendedName>
        <fullName evidence="6">HAMP domain-containing protein</fullName>
    </recommendedName>
</protein>
<dbReference type="GO" id="GO:0000155">
    <property type="term" value="F:phosphorelay sensor kinase activity"/>
    <property type="evidence" value="ECO:0007669"/>
    <property type="project" value="InterPro"/>
</dbReference>
<keyword evidence="3" id="KW-0808">Transferase</keyword>
<dbReference type="OrthoDB" id="9776552at2"/>
<keyword evidence="2" id="KW-0597">Phosphoprotein</keyword>
<feature type="domain" description="HAMP" evidence="6">
    <location>
        <begin position="296"/>
        <end position="348"/>
    </location>
</feature>
<feature type="transmembrane region" description="Helical" evidence="5">
    <location>
        <begin position="276"/>
        <end position="299"/>
    </location>
</feature>
<sequence length="566" mass="65746">MNILQELLKWLKNHSLKWKTLTTTILLILLVMMFILIFLYNDSNRALLDQGKIILQNEAEKSRVDADYKLNSVEDLGFRMIQDEQFGSFLSRYSAEENFSQNPNTDFQITMVAEIRGRIAENSSIGSVEVFLEHDHFIISKEHYIHKEKVEKVLPKYQWLKKQNQLCLIIPFNIFLEKNDKSGWLKVNIDPQTIFHITNDQPEGNRIRVLDNKDSLLYENMPDAAAPSKLPKSCSESIIDQNLIVCTEKLSNGWKVLNFVSTKQYELKFINVLRRLLPIMFAILLLGSLFTYLISLWLVNPIVKLSKHIKAQNRLELPQKASVYSNDEVGDLAKSYNQLVEDMDELFTKKQLEEKGRHEAEISAFQSQIQPHFLYNTLAIIRWSAKKRDTPQVLKLVTDLSRYYRLVLAKGKNFASLKDELDLVYYYLEIQKVRFSDQLEAEIVIDPEIESENYYVLHRILQPLVENSLEHGIFPQGKGKIYVKVNQDETYLYLSVIDDGIGASPEIVSEINQGSFEPREESGFSLVCIIQTLKSYYQDQVKVTFESIQGEGTIIEIRLKKRIIKR</sequence>
<evidence type="ECO:0000313" key="8">
    <source>
        <dbReference type="Proteomes" id="UP000183700"/>
    </source>
</evidence>
<dbReference type="InterPro" id="IPR003660">
    <property type="entry name" value="HAMP_dom"/>
</dbReference>
<name>A0A1L8SXF8_9ENTE</name>
<comment type="subcellular location">
    <subcellularLocation>
        <location evidence="1">Membrane</location>
    </subcellularLocation>
</comment>
<comment type="caution">
    <text evidence="7">The sequence shown here is derived from an EMBL/GenBank/DDBJ whole genome shotgun (WGS) entry which is preliminary data.</text>
</comment>
<dbReference type="STRING" id="319970.RV00_GL001108"/>
<dbReference type="InterPro" id="IPR036890">
    <property type="entry name" value="HATPase_C_sf"/>
</dbReference>
<dbReference type="InterPro" id="IPR010559">
    <property type="entry name" value="Sig_transdc_His_kin_internal"/>
</dbReference>
<dbReference type="Proteomes" id="UP000183700">
    <property type="component" value="Unassembled WGS sequence"/>
</dbReference>
<evidence type="ECO:0000256" key="5">
    <source>
        <dbReference type="SAM" id="Phobius"/>
    </source>
</evidence>
<dbReference type="SUPFAM" id="SSF55874">
    <property type="entry name" value="ATPase domain of HSP90 chaperone/DNA topoisomerase II/histidine kinase"/>
    <property type="match status" value="1"/>
</dbReference>
<dbReference type="EMBL" id="JXKM01000002">
    <property type="protein sequence ID" value="OJG36663.1"/>
    <property type="molecule type" value="Genomic_DNA"/>
</dbReference>
<keyword evidence="8" id="KW-1185">Reference proteome</keyword>
<dbReference type="SUPFAM" id="SSF158472">
    <property type="entry name" value="HAMP domain-like"/>
    <property type="match status" value="1"/>
</dbReference>
<dbReference type="Gene3D" id="6.10.340.10">
    <property type="match status" value="1"/>
</dbReference>
<proteinExistence type="predicted"/>
<dbReference type="PANTHER" id="PTHR34220:SF7">
    <property type="entry name" value="SENSOR HISTIDINE KINASE YPDA"/>
    <property type="match status" value="1"/>
</dbReference>
<keyword evidence="5" id="KW-0812">Transmembrane</keyword>
<dbReference type="InterPro" id="IPR050640">
    <property type="entry name" value="Bact_2-comp_sensor_kinase"/>
</dbReference>
<dbReference type="GO" id="GO:0016020">
    <property type="term" value="C:membrane"/>
    <property type="evidence" value="ECO:0007669"/>
    <property type="project" value="UniProtKB-SubCell"/>
</dbReference>
<evidence type="ECO:0000256" key="4">
    <source>
        <dbReference type="ARBA" id="ARBA00022777"/>
    </source>
</evidence>
<evidence type="ECO:0000313" key="7">
    <source>
        <dbReference type="EMBL" id="OJG36663.1"/>
    </source>
</evidence>
<dbReference type="RefSeq" id="WP_084133213.1">
    <property type="nucleotide sequence ID" value="NZ_JBHLVS010000012.1"/>
</dbReference>
<keyword evidence="5" id="KW-0472">Membrane</keyword>
<dbReference type="Gene3D" id="3.30.565.10">
    <property type="entry name" value="Histidine kinase-like ATPase, C-terminal domain"/>
    <property type="match status" value="1"/>
</dbReference>
<accession>A0A1L8SXF8</accession>
<dbReference type="PANTHER" id="PTHR34220">
    <property type="entry name" value="SENSOR HISTIDINE KINASE YPDA"/>
    <property type="match status" value="1"/>
</dbReference>
<evidence type="ECO:0000259" key="6">
    <source>
        <dbReference type="PROSITE" id="PS50885"/>
    </source>
</evidence>
<dbReference type="PROSITE" id="PS50885">
    <property type="entry name" value="HAMP"/>
    <property type="match status" value="1"/>
</dbReference>
<dbReference type="CDD" id="cd06225">
    <property type="entry name" value="HAMP"/>
    <property type="match status" value="1"/>
</dbReference>
<keyword evidence="4" id="KW-0418">Kinase</keyword>
<organism evidence="7 8">
    <name type="scientific">Enterococcus devriesei</name>
    <dbReference type="NCBI Taxonomy" id="319970"/>
    <lineage>
        <taxon>Bacteria</taxon>
        <taxon>Bacillati</taxon>
        <taxon>Bacillota</taxon>
        <taxon>Bacilli</taxon>
        <taxon>Lactobacillales</taxon>
        <taxon>Enterococcaceae</taxon>
        <taxon>Enterococcus</taxon>
    </lineage>
</organism>